<dbReference type="AlphaFoldDB" id="A3DPJ4"/>
<accession>A3DPJ4</accession>
<dbReference type="Pfam" id="PF02272">
    <property type="entry name" value="DHHA1"/>
    <property type="match status" value="1"/>
</dbReference>
<dbReference type="KEGG" id="smr:Smar_1465"/>
<organism evidence="3 4">
    <name type="scientific">Staphylothermus marinus (strain ATCC 43588 / DSM 3639 / JCM 9404 / F1)</name>
    <dbReference type="NCBI Taxonomy" id="399550"/>
    <lineage>
        <taxon>Archaea</taxon>
        <taxon>Thermoproteota</taxon>
        <taxon>Thermoprotei</taxon>
        <taxon>Desulfurococcales</taxon>
        <taxon>Desulfurococcaceae</taxon>
        <taxon>Staphylothermus</taxon>
    </lineage>
</organism>
<dbReference type="Gene3D" id="3.10.310.30">
    <property type="match status" value="1"/>
</dbReference>
<keyword evidence="4" id="KW-1185">Reference proteome</keyword>
<dbReference type="InterPro" id="IPR038763">
    <property type="entry name" value="DHH_sf"/>
</dbReference>
<reference evidence="4" key="1">
    <citation type="journal article" date="2009" name="BMC Genomics">
        <title>The complete genome sequence of Staphylothermus marinus reveals differences in sulfur metabolism among heterotrophic Crenarchaeota.</title>
        <authorList>
            <person name="Anderson I.J."/>
            <person name="Dharmarajan L."/>
            <person name="Rodriguez J."/>
            <person name="Hooper S."/>
            <person name="Porat I."/>
            <person name="Ulrich L.E."/>
            <person name="Elkins J.G."/>
            <person name="Mavromatis K."/>
            <person name="Sun H."/>
            <person name="Land M."/>
            <person name="Lapidus A."/>
            <person name="Lucas S."/>
            <person name="Barry K."/>
            <person name="Huber H."/>
            <person name="Zhulin I.B."/>
            <person name="Whitman W.B."/>
            <person name="Mukhopadhyay B."/>
            <person name="Woese C."/>
            <person name="Bristow J."/>
            <person name="Kyrpides N."/>
        </authorList>
    </citation>
    <scope>NUCLEOTIDE SEQUENCE [LARGE SCALE GENOMIC DNA]</scope>
    <source>
        <strain evidence="4">ATCC 43588 / DSM 3639 / JCM 9404 / F1</strain>
    </source>
</reference>
<gene>
    <name evidence="3" type="ordered locus">Smar_1465</name>
</gene>
<dbReference type="EMBL" id="CP000575">
    <property type="protein sequence ID" value="ABN70554.1"/>
    <property type="molecule type" value="Genomic_DNA"/>
</dbReference>
<dbReference type="InterPro" id="IPR001667">
    <property type="entry name" value="DDH_dom"/>
</dbReference>
<proteinExistence type="predicted"/>
<name>A3DPJ4_STAMF</name>
<feature type="domain" description="DHHA1" evidence="2">
    <location>
        <begin position="246"/>
        <end position="295"/>
    </location>
</feature>
<dbReference type="InterPro" id="IPR003156">
    <property type="entry name" value="DHHA1_dom"/>
</dbReference>
<evidence type="ECO:0000313" key="3">
    <source>
        <dbReference type="EMBL" id="ABN70554.1"/>
    </source>
</evidence>
<dbReference type="STRING" id="399550.Smar_1465"/>
<dbReference type="Proteomes" id="UP000000254">
    <property type="component" value="Chromosome"/>
</dbReference>
<evidence type="ECO:0000259" key="2">
    <source>
        <dbReference type="Pfam" id="PF02272"/>
    </source>
</evidence>
<dbReference type="eggNOG" id="arCOG00423">
    <property type="taxonomic scope" value="Archaea"/>
</dbReference>
<reference evidence="3 4" key="2">
    <citation type="journal article" date="2009" name="Stand. Genomic Sci.">
        <title>Complete genome sequence of Staphylothermus marinus Stetter and Fiala 1986 type strain F1.</title>
        <authorList>
            <person name="Anderson I.J."/>
            <person name="Sun H."/>
            <person name="Lapidus A."/>
            <person name="Copeland A."/>
            <person name="Glavina Del Rio T."/>
            <person name="Tice H."/>
            <person name="Dalin E."/>
            <person name="Lucas S."/>
            <person name="Barry K."/>
            <person name="Land M."/>
            <person name="Richardson P."/>
            <person name="Huber H."/>
            <person name="Kyrpides N.C."/>
        </authorList>
    </citation>
    <scope>NUCLEOTIDE SEQUENCE [LARGE SCALE GENOMIC DNA]</scope>
    <source>
        <strain evidence="4">ATCC 43588 / DSM 3639 / JCM 9404 / F1</strain>
    </source>
</reference>
<dbReference type="PANTHER" id="PTHR42146">
    <property type="entry name" value="3',5'-CYCLIC-NUCLEOTIDE PHOSPHODIESTERASE"/>
    <property type="match status" value="1"/>
</dbReference>
<evidence type="ECO:0000313" key="4">
    <source>
        <dbReference type="Proteomes" id="UP000000254"/>
    </source>
</evidence>
<feature type="domain" description="DDH" evidence="1">
    <location>
        <begin position="12"/>
        <end position="149"/>
    </location>
</feature>
<dbReference type="Pfam" id="PF01368">
    <property type="entry name" value="DHH"/>
    <property type="match status" value="1"/>
</dbReference>
<dbReference type="PANTHER" id="PTHR42146:SF1">
    <property type="entry name" value="OLIGORIBONUCLEASE NRNB"/>
    <property type="match status" value="1"/>
</dbReference>
<protein>
    <submittedName>
        <fullName evidence="3">Phosphoesterase, DHHA1</fullName>
    </submittedName>
</protein>
<dbReference type="GO" id="GO:0003676">
    <property type="term" value="F:nucleic acid binding"/>
    <property type="evidence" value="ECO:0007669"/>
    <property type="project" value="InterPro"/>
</dbReference>
<dbReference type="SUPFAM" id="SSF64182">
    <property type="entry name" value="DHH phosphoesterases"/>
    <property type="match status" value="1"/>
</dbReference>
<evidence type="ECO:0000259" key="1">
    <source>
        <dbReference type="Pfam" id="PF01368"/>
    </source>
</evidence>
<dbReference type="InterPro" id="IPR052968">
    <property type="entry name" value="Nucleotide_metab_enz"/>
</dbReference>
<dbReference type="HOGENOM" id="CLU_076809_0_0_2"/>
<sequence length="332" mass="38479">MVDKMSVNDNYIIVTHTDMDGVGSAALYIYLHNKPPEKIYFTEPYLLYKTLKKIVGSDYAVKNIALMDLGMNKNTMDKIIEYIRILRGKNIDIEWFDHHVWDEDWINKLKELGVKIYIDRSTCAVGVVAKYARQYGNNVDEDFVSELVRGVCAGDLWRFDHWRGPWYLRLIRRHDDPEWRLKVLEKISRGVLWDEEFTAKVVERFEKELYGYKMVDDTILTREINDIRIAVVLQNKSIENSFTASYTMGRTNADIVAVVSKDGKVSLRSRNINIRNLALAFGGGGHSRAAGFKIKIPLIIRLKSFFSNNAIQEYIMLKLVEKIRDIGIERIG</sequence>